<name>A0ABP1DQ53_9APHY</name>
<dbReference type="EMBL" id="OZ037948">
    <property type="protein sequence ID" value="CAL1709339.1"/>
    <property type="molecule type" value="Genomic_DNA"/>
</dbReference>
<evidence type="ECO:0000313" key="4">
    <source>
        <dbReference type="EMBL" id="CAL1709339.1"/>
    </source>
</evidence>
<evidence type="ECO:0000256" key="2">
    <source>
        <dbReference type="ARBA" id="ARBA00023445"/>
    </source>
</evidence>
<keyword evidence="1" id="KW-0560">Oxidoreductase</keyword>
<dbReference type="Proteomes" id="UP001497453">
    <property type="component" value="Chromosome 5"/>
</dbReference>
<proteinExistence type="inferred from homology"/>
<dbReference type="InterPro" id="IPR001509">
    <property type="entry name" value="Epimerase_deHydtase"/>
</dbReference>
<dbReference type="SUPFAM" id="SSF51735">
    <property type="entry name" value="NAD(P)-binding Rossmann-fold domains"/>
    <property type="match status" value="1"/>
</dbReference>
<evidence type="ECO:0000256" key="1">
    <source>
        <dbReference type="ARBA" id="ARBA00023002"/>
    </source>
</evidence>
<evidence type="ECO:0000313" key="5">
    <source>
        <dbReference type="Proteomes" id="UP001497453"/>
    </source>
</evidence>
<accession>A0ABP1DQ53</accession>
<dbReference type="PANTHER" id="PTHR10366:SF564">
    <property type="entry name" value="STEROL-4-ALPHA-CARBOXYLATE 3-DEHYDROGENASE, DECARBOXYLATING"/>
    <property type="match status" value="1"/>
</dbReference>
<dbReference type="InterPro" id="IPR050425">
    <property type="entry name" value="NAD(P)_dehydrat-like"/>
</dbReference>
<dbReference type="PANTHER" id="PTHR10366">
    <property type="entry name" value="NAD DEPENDENT EPIMERASE/DEHYDRATASE"/>
    <property type="match status" value="1"/>
</dbReference>
<evidence type="ECO:0000259" key="3">
    <source>
        <dbReference type="Pfam" id="PF01370"/>
    </source>
</evidence>
<dbReference type="InterPro" id="IPR036291">
    <property type="entry name" value="NAD(P)-bd_dom_sf"/>
</dbReference>
<protein>
    <recommendedName>
        <fullName evidence="3">NAD-dependent epimerase/dehydratase domain-containing protein</fullName>
    </recommendedName>
</protein>
<dbReference type="Pfam" id="PF01370">
    <property type="entry name" value="Epimerase"/>
    <property type="match status" value="1"/>
</dbReference>
<dbReference type="Gene3D" id="3.40.50.720">
    <property type="entry name" value="NAD(P)-binding Rossmann-like Domain"/>
    <property type="match status" value="1"/>
</dbReference>
<reference evidence="5" key="1">
    <citation type="submission" date="2024-04" db="EMBL/GenBank/DDBJ databases">
        <authorList>
            <person name="Shaw F."/>
            <person name="Minotto A."/>
        </authorList>
    </citation>
    <scope>NUCLEOTIDE SEQUENCE [LARGE SCALE GENOMIC DNA]</scope>
</reference>
<keyword evidence="5" id="KW-1185">Reference proteome</keyword>
<gene>
    <name evidence="4" type="ORF">GFSPODELE1_LOCUS7305</name>
</gene>
<organism evidence="4 5">
    <name type="scientific">Somion occarium</name>
    <dbReference type="NCBI Taxonomy" id="3059160"/>
    <lineage>
        <taxon>Eukaryota</taxon>
        <taxon>Fungi</taxon>
        <taxon>Dikarya</taxon>
        <taxon>Basidiomycota</taxon>
        <taxon>Agaricomycotina</taxon>
        <taxon>Agaricomycetes</taxon>
        <taxon>Polyporales</taxon>
        <taxon>Cerrenaceae</taxon>
        <taxon>Somion</taxon>
    </lineage>
</organism>
<dbReference type="CDD" id="cd05227">
    <property type="entry name" value="AR_SDR_e"/>
    <property type="match status" value="1"/>
</dbReference>
<comment type="similarity">
    <text evidence="2">Belongs to the NAD(P)-dependent epimerase/dehydratase family. Dihydroflavonol-4-reductase subfamily.</text>
</comment>
<feature type="domain" description="NAD-dependent epimerase/dehydratase" evidence="3">
    <location>
        <begin position="9"/>
        <end position="268"/>
    </location>
</feature>
<sequence length="342" mass="37524">MPAINSGKVLVTGANGYIAVWVVKALLEQGFSVRGTVRSASKGAHLKETFKSYGDKLELVVVEDITKDGAFDEAVKDVDAIEHTASPFHFNAEDPAELITPAVAGTGSVLQSALKYGINVKRVVVLSSCASVIDTSLPQPVTFSEADWNDYSIREVQAKGKNATAGDKYRASKTLAEKAAWVFYEKYKGELQWDLVVLNPPFVFGPVLHAVDSPESLNTSVKDWYTFVLKGKGDPQAVATFASAWVDVRDLAEAHVLAIKKEVAGGNRIIVSAGSFKWQDWVIEARKFAPEIPLGDTSYKSPEIYPLQYDTSRGTRLLGIPFRTKEETTRDIIANFKEKGWF</sequence>